<dbReference type="PANTHER" id="PTHR16461">
    <property type="entry name" value="TOLL-INTERACTING PROTEIN"/>
    <property type="match status" value="1"/>
</dbReference>
<dbReference type="GO" id="GO:0043130">
    <property type="term" value="F:ubiquitin binding"/>
    <property type="evidence" value="ECO:0007669"/>
    <property type="project" value="InterPro"/>
</dbReference>
<evidence type="ECO:0000259" key="2">
    <source>
        <dbReference type="PROSITE" id="PS51140"/>
    </source>
</evidence>
<feature type="domain" description="CUE" evidence="2">
    <location>
        <begin position="100"/>
        <end position="143"/>
    </location>
</feature>
<feature type="compositionally biased region" description="Basic and acidic residues" evidence="1">
    <location>
        <begin position="1"/>
        <end position="20"/>
    </location>
</feature>
<feature type="compositionally biased region" description="Polar residues" evidence="1">
    <location>
        <begin position="329"/>
        <end position="343"/>
    </location>
</feature>
<dbReference type="GO" id="GO:0006511">
    <property type="term" value="P:ubiquitin-dependent protein catabolic process"/>
    <property type="evidence" value="ECO:0007669"/>
    <property type="project" value="TreeGrafter"/>
</dbReference>
<gene>
    <name evidence="3" type="ORF">PSHT_11743</name>
</gene>
<feature type="compositionally biased region" description="Low complexity" evidence="1">
    <location>
        <begin position="347"/>
        <end position="359"/>
    </location>
</feature>
<proteinExistence type="predicted"/>
<feature type="region of interest" description="Disordered" evidence="1">
    <location>
        <begin position="329"/>
        <end position="422"/>
    </location>
</feature>
<feature type="compositionally biased region" description="Polar residues" evidence="1">
    <location>
        <begin position="65"/>
        <end position="90"/>
    </location>
</feature>
<reference evidence="3 4" key="1">
    <citation type="submission" date="2017-12" db="EMBL/GenBank/DDBJ databases">
        <title>Gene loss provides genomic basis for host adaptation in cereal stripe rust fungi.</title>
        <authorList>
            <person name="Xia C."/>
        </authorList>
    </citation>
    <scope>NUCLEOTIDE SEQUENCE [LARGE SCALE GENOMIC DNA]</scope>
    <source>
        <strain evidence="3 4">93TX-2</strain>
    </source>
</reference>
<protein>
    <recommendedName>
        <fullName evidence="2">CUE domain-containing protein</fullName>
    </recommendedName>
</protein>
<dbReference type="SUPFAM" id="SSF46934">
    <property type="entry name" value="UBA-like"/>
    <property type="match status" value="1"/>
</dbReference>
<accession>A0A2S4V0Z1</accession>
<dbReference type="AlphaFoldDB" id="A0A2S4V0Z1"/>
<reference evidence="4" key="2">
    <citation type="journal article" date="2018" name="BMC Genomics">
        <title>Genomic insights into host adaptation between the wheat stripe rust pathogen (Puccinia striiformis f. sp. tritici) and the barley stripe rust pathogen (Puccinia striiformis f. sp. hordei).</title>
        <authorList>
            <person name="Xia C."/>
            <person name="Wang M."/>
            <person name="Yin C."/>
            <person name="Cornejo O.E."/>
            <person name="Hulbert S.H."/>
            <person name="Chen X."/>
        </authorList>
    </citation>
    <scope>NUCLEOTIDE SEQUENCE [LARGE SCALE GENOMIC DNA]</scope>
    <source>
        <strain evidence="4">93TX-2</strain>
    </source>
</reference>
<evidence type="ECO:0000256" key="1">
    <source>
        <dbReference type="SAM" id="MobiDB-lite"/>
    </source>
</evidence>
<sequence length="422" mass="46812">MEPPKQEEKEDSTQQDRSEGKQSIQEQSGSEEKEEADGVKLDGSQELENNTDTNSKVKEIEVQEPASNQNQDQPVIETLNTSDGTDNQNIGGRGEEQVDQCSAQVQELLAIFPQIQPSILEDVLAAHGNDVSACISDLLAISDPTYKPSAQDSMVQLDEELARQLSLQEQQQSAPSNEQQQQQQNPSNLPYQPRIKRTTPPNRNFVRTQQQDPEPTSSSDQIGFNNGKDEIQKIAEEIGKLAETGKKTMSSWLEKAKAKMQEIQSPIIPSTSSEPEILDDRAYENKTRPSTTSTNHQPLLSLHLLLQPSNFTRDSKRVFLVEIDRRNTRYSNPARQTPSTTPASAPRSTIGSSSESSRGGTEGYTVQSNPSDKSIPALNGKLLPPISSSHLVPVHSHLNQAKIRDDDEESLEYTRNPFEDDD</sequence>
<feature type="compositionally biased region" description="Polar residues" evidence="1">
    <location>
        <begin position="199"/>
        <end position="224"/>
    </location>
</feature>
<dbReference type="Pfam" id="PF02845">
    <property type="entry name" value="CUE"/>
    <property type="match status" value="1"/>
</dbReference>
<dbReference type="VEuPathDB" id="FungiDB:PSHT_11743"/>
<dbReference type="GO" id="GO:0031624">
    <property type="term" value="F:ubiquitin conjugating enzyme binding"/>
    <property type="evidence" value="ECO:0007669"/>
    <property type="project" value="TreeGrafter"/>
</dbReference>
<comment type="caution">
    <text evidence="3">The sequence shown here is derived from an EMBL/GenBank/DDBJ whole genome shotgun (WGS) entry which is preliminary data.</text>
</comment>
<dbReference type="CDD" id="cd14279">
    <property type="entry name" value="CUE"/>
    <property type="match status" value="1"/>
</dbReference>
<feature type="compositionally biased region" description="Low complexity" evidence="1">
    <location>
        <begin position="382"/>
        <end position="398"/>
    </location>
</feature>
<organism evidence="3 4">
    <name type="scientific">Puccinia striiformis</name>
    <dbReference type="NCBI Taxonomy" id="27350"/>
    <lineage>
        <taxon>Eukaryota</taxon>
        <taxon>Fungi</taxon>
        <taxon>Dikarya</taxon>
        <taxon>Basidiomycota</taxon>
        <taxon>Pucciniomycotina</taxon>
        <taxon>Pucciniomycetes</taxon>
        <taxon>Pucciniales</taxon>
        <taxon>Pucciniaceae</taxon>
        <taxon>Puccinia</taxon>
    </lineage>
</organism>
<dbReference type="GO" id="GO:0005737">
    <property type="term" value="C:cytoplasm"/>
    <property type="evidence" value="ECO:0007669"/>
    <property type="project" value="TreeGrafter"/>
</dbReference>
<dbReference type="InterPro" id="IPR003892">
    <property type="entry name" value="CUE"/>
</dbReference>
<evidence type="ECO:0000313" key="4">
    <source>
        <dbReference type="Proteomes" id="UP000238274"/>
    </source>
</evidence>
<dbReference type="VEuPathDB" id="FungiDB:PSTT_07785"/>
<feature type="compositionally biased region" description="Low complexity" evidence="1">
    <location>
        <begin position="168"/>
        <end position="188"/>
    </location>
</feature>
<keyword evidence="4" id="KW-1185">Reference proteome</keyword>
<dbReference type="Gene3D" id="1.10.8.10">
    <property type="entry name" value="DNA helicase RuvA subunit, C-terminal domain"/>
    <property type="match status" value="1"/>
</dbReference>
<evidence type="ECO:0000313" key="3">
    <source>
        <dbReference type="EMBL" id="POW03196.1"/>
    </source>
</evidence>
<dbReference type="Proteomes" id="UP000238274">
    <property type="component" value="Unassembled WGS sequence"/>
</dbReference>
<feature type="region of interest" description="Disordered" evidence="1">
    <location>
        <begin position="165"/>
        <end position="226"/>
    </location>
</feature>
<reference evidence="4" key="3">
    <citation type="journal article" date="2018" name="Mol. Plant Microbe Interact.">
        <title>Genome sequence resources for the wheat stripe rust pathogen (Puccinia striiformis f. sp. tritici) and the barley stripe rust pathogen (Puccinia striiformis f. sp. hordei).</title>
        <authorList>
            <person name="Xia C."/>
            <person name="Wang M."/>
            <person name="Yin C."/>
            <person name="Cornejo O.E."/>
            <person name="Hulbert S.H."/>
            <person name="Chen X."/>
        </authorList>
    </citation>
    <scope>NUCLEOTIDE SEQUENCE [LARGE SCALE GENOMIC DNA]</scope>
    <source>
        <strain evidence="4">93TX-2</strain>
    </source>
</reference>
<dbReference type="OrthoDB" id="9942608at2759"/>
<dbReference type="EMBL" id="PKSM01000202">
    <property type="protein sequence ID" value="POW03196.1"/>
    <property type="molecule type" value="Genomic_DNA"/>
</dbReference>
<dbReference type="SMART" id="SM00546">
    <property type="entry name" value="CUE"/>
    <property type="match status" value="1"/>
</dbReference>
<dbReference type="PROSITE" id="PS51140">
    <property type="entry name" value="CUE"/>
    <property type="match status" value="1"/>
</dbReference>
<dbReference type="PANTHER" id="PTHR16461:SF5">
    <property type="entry name" value="TOLL-INTERACTING PROTEIN"/>
    <property type="match status" value="1"/>
</dbReference>
<dbReference type="InterPro" id="IPR009060">
    <property type="entry name" value="UBA-like_sf"/>
</dbReference>
<feature type="region of interest" description="Disordered" evidence="1">
    <location>
        <begin position="1"/>
        <end position="96"/>
    </location>
</feature>
<name>A0A2S4V0Z1_9BASI</name>